<dbReference type="SUPFAM" id="SSF53850">
    <property type="entry name" value="Periplasmic binding protein-like II"/>
    <property type="match status" value="1"/>
</dbReference>
<evidence type="ECO:0000313" key="2">
    <source>
        <dbReference type="Proteomes" id="UP001157125"/>
    </source>
</evidence>
<name>A0ABQ6IB74_9MICO</name>
<protein>
    <submittedName>
        <fullName evidence="1">Uncharacterized protein</fullName>
    </submittedName>
</protein>
<reference evidence="2" key="1">
    <citation type="journal article" date="2019" name="Int. J. Syst. Evol. Microbiol.">
        <title>The Global Catalogue of Microorganisms (GCM) 10K type strain sequencing project: providing services to taxonomists for standard genome sequencing and annotation.</title>
        <authorList>
            <consortium name="The Broad Institute Genomics Platform"/>
            <consortium name="The Broad Institute Genome Sequencing Center for Infectious Disease"/>
            <person name="Wu L."/>
            <person name="Ma J."/>
        </authorList>
    </citation>
    <scope>NUCLEOTIDE SEQUENCE [LARGE SCALE GENOMIC DNA]</scope>
    <source>
        <strain evidence="2">NBRC 112299</strain>
    </source>
</reference>
<gene>
    <name evidence="1" type="ORF">GCM10025876_09050</name>
</gene>
<dbReference type="EMBL" id="BSUN01000001">
    <property type="protein sequence ID" value="GMA34701.1"/>
    <property type="molecule type" value="Genomic_DNA"/>
</dbReference>
<sequence>MGLESGAYWSTVYDPEAAPDITLFTGFPDADHPDTWARLFYYTSGGLNLFGGTTDGLDELIDEAVTTGDESLYGDIAEVVASTGLWHTIADLKVSSAFQKDVTGVEGATTRCSASPSTSPSLSPAE</sequence>
<dbReference type="Gene3D" id="3.10.105.10">
    <property type="entry name" value="Dipeptide-binding Protein, Domain 3"/>
    <property type="match status" value="1"/>
</dbReference>
<comment type="caution">
    <text evidence="1">The sequence shown here is derived from an EMBL/GenBank/DDBJ whole genome shotgun (WGS) entry which is preliminary data.</text>
</comment>
<proteinExistence type="predicted"/>
<keyword evidence="2" id="KW-1185">Reference proteome</keyword>
<evidence type="ECO:0000313" key="1">
    <source>
        <dbReference type="EMBL" id="GMA34701.1"/>
    </source>
</evidence>
<accession>A0ABQ6IB74</accession>
<dbReference type="Proteomes" id="UP001157125">
    <property type="component" value="Unassembled WGS sequence"/>
</dbReference>
<organism evidence="1 2">
    <name type="scientific">Demequina litorisediminis</name>
    <dbReference type="NCBI Taxonomy" id="1849022"/>
    <lineage>
        <taxon>Bacteria</taxon>
        <taxon>Bacillati</taxon>
        <taxon>Actinomycetota</taxon>
        <taxon>Actinomycetes</taxon>
        <taxon>Micrococcales</taxon>
        <taxon>Demequinaceae</taxon>
        <taxon>Demequina</taxon>
    </lineage>
</organism>